<dbReference type="InParanoid" id="G9MYH3"/>
<keyword evidence="3 4" id="KW-0720">Serine protease</keyword>
<dbReference type="VEuPathDB" id="FungiDB:TRIVIDRAFT_154318"/>
<evidence type="ECO:0000259" key="6">
    <source>
        <dbReference type="Pfam" id="PF00082"/>
    </source>
</evidence>
<dbReference type="GeneID" id="25788271"/>
<dbReference type="RefSeq" id="XP_013954787.1">
    <property type="nucleotide sequence ID" value="XM_014099312.1"/>
</dbReference>
<evidence type="ECO:0000256" key="1">
    <source>
        <dbReference type="ARBA" id="ARBA00022670"/>
    </source>
</evidence>
<dbReference type="GO" id="GO:0006508">
    <property type="term" value="P:proteolysis"/>
    <property type="evidence" value="ECO:0007669"/>
    <property type="project" value="UniProtKB-KW"/>
</dbReference>
<dbReference type="InterPro" id="IPR036852">
    <property type="entry name" value="Peptidase_S8/S53_dom_sf"/>
</dbReference>
<feature type="region of interest" description="Disordered" evidence="5">
    <location>
        <begin position="36"/>
        <end position="65"/>
    </location>
</feature>
<dbReference type="PRINTS" id="PR00723">
    <property type="entry name" value="SUBTILISIN"/>
</dbReference>
<evidence type="ECO:0000256" key="2">
    <source>
        <dbReference type="ARBA" id="ARBA00022801"/>
    </source>
</evidence>
<dbReference type="Pfam" id="PF00082">
    <property type="entry name" value="Peptidase_S8"/>
    <property type="match status" value="1"/>
</dbReference>
<dbReference type="Proteomes" id="UP000007115">
    <property type="component" value="Unassembled WGS sequence"/>
</dbReference>
<dbReference type="SUPFAM" id="SSF52743">
    <property type="entry name" value="Subtilisin-like"/>
    <property type="match status" value="1"/>
</dbReference>
<dbReference type="OrthoDB" id="4899602at2759"/>
<feature type="non-terminal residue" evidence="7">
    <location>
        <position position="1"/>
    </location>
</feature>
<dbReference type="HOGENOM" id="CLU_065189_0_0_1"/>
<evidence type="ECO:0000313" key="7">
    <source>
        <dbReference type="EMBL" id="EHK20593.1"/>
    </source>
</evidence>
<sequence length="328" mass="36293">EKMENYRPTRIAIIDNGIMNVPHTFRIQANGAISSKPLSQSGKGLTRWGTDSRMSGVDSNDTNLTNQSGHHKTLWDRIRGGRSFADDDFQLSPWMFASDPHGTQMANLICAIDPTCELYVAKVTDGRFGITPERVSRAIRWAKDMDVDIISMSFTILESSEGLKKSLSDAAKKDIILLCSAPDEGARVSVAWPAASDHTITIAACDEYGMEFRGMNSHYEWKLHGENIAAGTVPFLESAECVTGSSVATAIAAGLSSLVFSCYRLVHGMEKGRYMRMEIIKKHFQHMQSAKDSKYVLLEKFGNIDAKIREGEPIDSESIIKQGFSEIE</sequence>
<evidence type="ECO:0000256" key="4">
    <source>
        <dbReference type="PROSITE-ProRule" id="PRU01240"/>
    </source>
</evidence>
<feature type="domain" description="Peptidase S8/S53" evidence="6">
    <location>
        <begin position="97"/>
        <end position="263"/>
    </location>
</feature>
<organism evidence="7 8">
    <name type="scientific">Hypocrea virens (strain Gv29-8 / FGSC 10586)</name>
    <name type="common">Gliocladium virens</name>
    <name type="synonym">Trichoderma virens</name>
    <dbReference type="NCBI Taxonomy" id="413071"/>
    <lineage>
        <taxon>Eukaryota</taxon>
        <taxon>Fungi</taxon>
        <taxon>Dikarya</taxon>
        <taxon>Ascomycota</taxon>
        <taxon>Pezizomycotina</taxon>
        <taxon>Sordariomycetes</taxon>
        <taxon>Hypocreomycetidae</taxon>
        <taxon>Hypocreales</taxon>
        <taxon>Hypocreaceae</taxon>
        <taxon>Trichoderma</taxon>
    </lineage>
</organism>
<protein>
    <recommendedName>
        <fullName evidence="6">Peptidase S8/S53 domain-containing protein</fullName>
    </recommendedName>
</protein>
<keyword evidence="2 4" id="KW-0378">Hydrolase</keyword>
<feature type="active site" description="Charge relay system" evidence="4">
    <location>
        <position position="101"/>
    </location>
</feature>
<dbReference type="STRING" id="413071.G9MYH3"/>
<gene>
    <name evidence="7" type="ORF">TRIVIDRAFT_154318</name>
</gene>
<dbReference type="PROSITE" id="PS51892">
    <property type="entry name" value="SUBTILASE"/>
    <property type="match status" value="1"/>
</dbReference>
<dbReference type="InterPro" id="IPR000209">
    <property type="entry name" value="Peptidase_S8/S53_dom"/>
</dbReference>
<dbReference type="AlphaFoldDB" id="G9MYH3"/>
<evidence type="ECO:0000256" key="3">
    <source>
        <dbReference type="ARBA" id="ARBA00022825"/>
    </source>
</evidence>
<comment type="caution">
    <text evidence="7">The sequence shown here is derived from an EMBL/GenBank/DDBJ whole genome shotgun (WGS) entry which is preliminary data.</text>
</comment>
<proteinExistence type="inferred from homology"/>
<evidence type="ECO:0000256" key="5">
    <source>
        <dbReference type="SAM" id="MobiDB-lite"/>
    </source>
</evidence>
<dbReference type="EMBL" id="ABDF02000079">
    <property type="protein sequence ID" value="EHK20593.1"/>
    <property type="molecule type" value="Genomic_DNA"/>
</dbReference>
<dbReference type="eggNOG" id="ENOG502QV1T">
    <property type="taxonomic scope" value="Eukaryota"/>
</dbReference>
<keyword evidence="1 4" id="KW-0645">Protease</keyword>
<dbReference type="Gene3D" id="3.40.50.200">
    <property type="entry name" value="Peptidase S8/S53 domain"/>
    <property type="match status" value="1"/>
</dbReference>
<dbReference type="GO" id="GO:0004252">
    <property type="term" value="F:serine-type endopeptidase activity"/>
    <property type="evidence" value="ECO:0007669"/>
    <property type="project" value="UniProtKB-UniRule"/>
</dbReference>
<accession>G9MYH3</accession>
<reference evidence="7 8" key="1">
    <citation type="journal article" date="2011" name="Genome Biol.">
        <title>Comparative genome sequence analysis underscores mycoparasitism as the ancestral life style of Trichoderma.</title>
        <authorList>
            <person name="Kubicek C.P."/>
            <person name="Herrera-Estrella A."/>
            <person name="Seidl-Seiboth V."/>
            <person name="Martinez D.A."/>
            <person name="Druzhinina I.S."/>
            <person name="Thon M."/>
            <person name="Zeilinger S."/>
            <person name="Casas-Flores S."/>
            <person name="Horwitz B.A."/>
            <person name="Mukherjee P.K."/>
            <person name="Mukherjee M."/>
            <person name="Kredics L."/>
            <person name="Alcaraz L.D."/>
            <person name="Aerts A."/>
            <person name="Antal Z."/>
            <person name="Atanasova L."/>
            <person name="Cervantes-Badillo M.G."/>
            <person name="Challacombe J."/>
            <person name="Chertkov O."/>
            <person name="McCluskey K."/>
            <person name="Coulpier F."/>
            <person name="Deshpande N."/>
            <person name="von Doehren H."/>
            <person name="Ebbole D.J."/>
            <person name="Esquivel-Naranjo E.U."/>
            <person name="Fekete E."/>
            <person name="Flipphi M."/>
            <person name="Glaser F."/>
            <person name="Gomez-Rodriguez E.Y."/>
            <person name="Gruber S."/>
            <person name="Han C."/>
            <person name="Henrissat B."/>
            <person name="Hermosa R."/>
            <person name="Hernandez-Onate M."/>
            <person name="Karaffa L."/>
            <person name="Kosti I."/>
            <person name="Le Crom S."/>
            <person name="Lindquist E."/>
            <person name="Lucas S."/>
            <person name="Luebeck M."/>
            <person name="Luebeck P.S."/>
            <person name="Margeot A."/>
            <person name="Metz B."/>
            <person name="Misra M."/>
            <person name="Nevalainen H."/>
            <person name="Omann M."/>
            <person name="Packer N."/>
            <person name="Perrone G."/>
            <person name="Uresti-Rivera E.E."/>
            <person name="Salamov A."/>
            <person name="Schmoll M."/>
            <person name="Seiboth B."/>
            <person name="Shapiro H."/>
            <person name="Sukno S."/>
            <person name="Tamayo-Ramos J.A."/>
            <person name="Tisch D."/>
            <person name="Wiest A."/>
            <person name="Wilkinson H.H."/>
            <person name="Zhang M."/>
            <person name="Coutinho P.M."/>
            <person name="Kenerley C.M."/>
            <person name="Monte E."/>
            <person name="Baker S.E."/>
            <person name="Grigoriev I.V."/>
        </authorList>
    </citation>
    <scope>NUCLEOTIDE SEQUENCE [LARGE SCALE GENOMIC DNA]</scope>
    <source>
        <strain evidence="8">Gv29-8 / FGSC 10586</strain>
    </source>
</reference>
<evidence type="ECO:0000313" key="8">
    <source>
        <dbReference type="Proteomes" id="UP000007115"/>
    </source>
</evidence>
<keyword evidence="8" id="KW-1185">Reference proteome</keyword>
<comment type="similarity">
    <text evidence="4">Belongs to the peptidase S8 family.</text>
</comment>
<name>G9MYH3_HYPVG</name>
<feature type="active site" description="Charge relay system" evidence="4">
    <location>
        <position position="246"/>
    </location>
</feature>
<dbReference type="InterPro" id="IPR015500">
    <property type="entry name" value="Peptidase_S8_subtilisin-rel"/>
</dbReference>
<feature type="active site" description="Charge relay system" evidence="4">
    <location>
        <position position="15"/>
    </location>
</feature>